<name>A0A1E5IIX0_ENDTX</name>
<gene>
    <name evidence="1" type="ORF">ATZ36_04475</name>
</gene>
<dbReference type="AlphaFoldDB" id="A0A1E5IIX0"/>
<organism evidence="1 2">
    <name type="scientific">Endomicrobium trichonymphae</name>
    <dbReference type="NCBI Taxonomy" id="1408204"/>
    <lineage>
        <taxon>Bacteria</taxon>
        <taxon>Pseudomonadati</taxon>
        <taxon>Elusimicrobiota</taxon>
        <taxon>Endomicrobiia</taxon>
        <taxon>Endomicrobiales</taxon>
        <taxon>Endomicrobiaceae</taxon>
        <taxon>Candidatus Endomicrobiellum</taxon>
    </lineage>
</organism>
<proteinExistence type="predicted"/>
<evidence type="ECO:0000313" key="2">
    <source>
        <dbReference type="Proteomes" id="UP000095237"/>
    </source>
</evidence>
<dbReference type="Gene3D" id="3.40.50.300">
    <property type="entry name" value="P-loop containing nucleotide triphosphate hydrolases"/>
    <property type="match status" value="1"/>
</dbReference>
<reference evidence="1 2" key="1">
    <citation type="submission" date="2015-11" db="EMBL/GenBank/DDBJ databases">
        <title>Evidence for parallel genomic evolution in an endosymbiosis of termite gut flagellates.</title>
        <authorList>
            <person name="Zheng H."/>
        </authorList>
    </citation>
    <scope>NUCLEOTIDE SEQUENCE [LARGE SCALE GENOMIC DNA]</scope>
    <source>
        <strain evidence="1 2">CET450</strain>
    </source>
</reference>
<evidence type="ECO:0000313" key="1">
    <source>
        <dbReference type="EMBL" id="OEG70439.1"/>
    </source>
</evidence>
<dbReference type="EMBL" id="LNVX01000341">
    <property type="protein sequence ID" value="OEG70439.1"/>
    <property type="molecule type" value="Genomic_DNA"/>
</dbReference>
<keyword evidence="2" id="KW-1185">Reference proteome</keyword>
<sequence>MVEFKQIIGRGTRLFDGKEYFTMYDFVGAYKNFSYPQWDGEPIELIELPELPAKPSKLLKSPYAIEENCSPPPRQNWKLK</sequence>
<comment type="caution">
    <text evidence="1">The sequence shown here is derived from an EMBL/GenBank/DDBJ whole genome shotgun (WGS) entry which is preliminary data.</text>
</comment>
<dbReference type="Proteomes" id="UP000095237">
    <property type="component" value="Unassembled WGS sequence"/>
</dbReference>
<dbReference type="InterPro" id="IPR027417">
    <property type="entry name" value="P-loop_NTPase"/>
</dbReference>
<accession>A0A1E5IIX0</accession>
<protein>
    <submittedName>
        <fullName evidence="1">Uncharacterized protein</fullName>
    </submittedName>
</protein>